<comment type="caution">
    <text evidence="3">The sequence shown here is derived from an EMBL/GenBank/DDBJ whole genome shotgun (WGS) entry which is preliminary data.</text>
</comment>
<evidence type="ECO:0000313" key="3">
    <source>
        <dbReference type="EMBL" id="PRW89891.1"/>
    </source>
</evidence>
<dbReference type="AlphaFoldDB" id="A0A2T0I3J9"/>
<dbReference type="EMBL" id="PVUH01000013">
    <property type="protein sequence ID" value="PRW89891.1"/>
    <property type="molecule type" value="Genomic_DNA"/>
</dbReference>
<protein>
    <submittedName>
        <fullName evidence="3">Uncharacterized protein</fullName>
    </submittedName>
</protein>
<reference evidence="3 4" key="1">
    <citation type="submission" date="2018-03" db="EMBL/GenBank/DDBJ databases">
        <title>Blue discolouration in mozzarella cheese caused by Pseudomonas fluorescens.</title>
        <authorList>
            <person name="Chiesa F."/>
            <person name="Dalmasso A."/>
            <person name="Lomonaco S."/>
        </authorList>
    </citation>
    <scope>NUCLEOTIDE SEQUENCE [LARGE SCALE GENOMIC DNA]</scope>
    <source>
        <strain evidence="3 4">11293</strain>
    </source>
</reference>
<evidence type="ECO:0000313" key="4">
    <source>
        <dbReference type="Proteomes" id="UP000239731"/>
    </source>
</evidence>
<evidence type="ECO:0000256" key="1">
    <source>
        <dbReference type="SAM" id="Coils"/>
    </source>
</evidence>
<feature type="region of interest" description="Disordered" evidence="2">
    <location>
        <begin position="1"/>
        <end position="26"/>
    </location>
</feature>
<keyword evidence="1" id="KW-0175">Coiled coil</keyword>
<accession>A0A2T0I3J9</accession>
<gene>
    <name evidence="3" type="ORF">C7A10_19300</name>
</gene>
<feature type="region of interest" description="Disordered" evidence="2">
    <location>
        <begin position="361"/>
        <end position="411"/>
    </location>
</feature>
<evidence type="ECO:0000256" key="2">
    <source>
        <dbReference type="SAM" id="MobiDB-lite"/>
    </source>
</evidence>
<dbReference type="RefSeq" id="WP_106118240.1">
    <property type="nucleotide sequence ID" value="NZ_PVUH01000013.1"/>
</dbReference>
<feature type="coiled-coil region" evidence="1">
    <location>
        <begin position="317"/>
        <end position="344"/>
    </location>
</feature>
<name>A0A2T0I3J9_PSEFL</name>
<proteinExistence type="predicted"/>
<feature type="compositionally biased region" description="Low complexity" evidence="2">
    <location>
        <begin position="9"/>
        <end position="19"/>
    </location>
</feature>
<dbReference type="Proteomes" id="UP000239731">
    <property type="component" value="Unassembled WGS sequence"/>
</dbReference>
<organism evidence="3 4">
    <name type="scientific">Pseudomonas fluorescens</name>
    <dbReference type="NCBI Taxonomy" id="294"/>
    <lineage>
        <taxon>Bacteria</taxon>
        <taxon>Pseudomonadati</taxon>
        <taxon>Pseudomonadota</taxon>
        <taxon>Gammaproteobacteria</taxon>
        <taxon>Pseudomonadales</taxon>
        <taxon>Pseudomonadaceae</taxon>
        <taxon>Pseudomonas</taxon>
    </lineage>
</organism>
<sequence>MQREDQRFDLQQQQLTRQIGRQDKAEMQQQDALTAKSAYAKIAAGGDLDDNDLEVFKRNPWMDPRHVLSPAMQGDVATAGKVFTGELNSNAPEALDAVNRVFGPDIQKGGGGKKRIVQVMPGQTEGTVVFELEVTGDDGKKYTAPMTKNRGTANDADDEVLEVPIEKLVDRVSGYKLLSGVFNTPENRQAALRYGQQMGLAPKDQMGKPLAAPVQKAEDKDLEAIAAASTMNDQLSRIGEQISSGKLDLGPVNNKLAAARNAMGISTEESRNFGSLNSTLEQLRNASLRLNSGVQTDGDAQRAWNELITNINDPALVQQRLTEIRALNEKAMELKTNMIQQRRHNARAEPLDIGTVIPQVDQQRGLQVPKARAAPRQEQPASPRISNDDDYNRLPSGTVFIDPNGKQRVKP</sequence>